<dbReference type="GO" id="GO:0016020">
    <property type="term" value="C:membrane"/>
    <property type="evidence" value="ECO:0007669"/>
    <property type="project" value="UniProtKB-SubCell"/>
</dbReference>
<dbReference type="InterPro" id="IPR026572">
    <property type="entry name" value="TMEM267"/>
</dbReference>
<evidence type="ECO:0000313" key="7">
    <source>
        <dbReference type="EMBL" id="CAG6616932.1"/>
    </source>
</evidence>
<dbReference type="PANTHER" id="PTHR13628">
    <property type="entry name" value="TRANSMEMBRANE PROTEIN 267"/>
    <property type="match status" value="1"/>
</dbReference>
<dbReference type="AlphaFoldDB" id="A0A8D8M3C8"/>
<dbReference type="EMBL" id="HBUF01381305">
    <property type="protein sequence ID" value="CAG6730377.1"/>
    <property type="molecule type" value="Transcribed_RNA"/>
</dbReference>
<feature type="transmembrane region" description="Helical" evidence="6">
    <location>
        <begin position="115"/>
        <end position="139"/>
    </location>
</feature>
<evidence type="ECO:0000256" key="4">
    <source>
        <dbReference type="ARBA" id="ARBA00022989"/>
    </source>
</evidence>
<evidence type="ECO:0000256" key="6">
    <source>
        <dbReference type="SAM" id="Phobius"/>
    </source>
</evidence>
<dbReference type="EMBL" id="HBUF01381304">
    <property type="protein sequence ID" value="CAG6730376.1"/>
    <property type="molecule type" value="Transcribed_RNA"/>
</dbReference>
<dbReference type="EMBL" id="HBUF01037367">
    <property type="protein sequence ID" value="CAG6616930.1"/>
    <property type="molecule type" value="Transcribed_RNA"/>
</dbReference>
<reference evidence="7" key="1">
    <citation type="submission" date="2021-05" db="EMBL/GenBank/DDBJ databases">
        <authorList>
            <person name="Alioto T."/>
            <person name="Alioto T."/>
            <person name="Gomez Garrido J."/>
        </authorList>
    </citation>
    <scope>NUCLEOTIDE SEQUENCE</scope>
</reference>
<keyword evidence="5 6" id="KW-0472">Membrane</keyword>
<keyword evidence="4 6" id="KW-1133">Transmembrane helix</keyword>
<keyword evidence="3 6" id="KW-0812">Transmembrane</keyword>
<accession>A0A8D8M3C8</accession>
<feature type="transmembrane region" description="Helical" evidence="6">
    <location>
        <begin position="37"/>
        <end position="57"/>
    </location>
</feature>
<dbReference type="EMBL" id="HBUF01199417">
    <property type="protein sequence ID" value="CAG6661359.1"/>
    <property type="molecule type" value="Transcribed_RNA"/>
</dbReference>
<dbReference type="EMBL" id="HBUF01037368">
    <property type="protein sequence ID" value="CAG6616931.1"/>
    <property type="molecule type" value="Transcribed_RNA"/>
</dbReference>
<dbReference type="PANTHER" id="PTHR13628:SF1">
    <property type="entry name" value="TRANSMEMBRANE PROTEIN 267"/>
    <property type="match status" value="1"/>
</dbReference>
<evidence type="ECO:0000256" key="3">
    <source>
        <dbReference type="ARBA" id="ARBA00022692"/>
    </source>
</evidence>
<evidence type="ECO:0000256" key="1">
    <source>
        <dbReference type="ARBA" id="ARBA00004141"/>
    </source>
</evidence>
<name>A0A8D8M3C8_9HEMI</name>
<feature type="transmembrane region" description="Helical" evidence="6">
    <location>
        <begin position="151"/>
        <end position="177"/>
    </location>
</feature>
<organism evidence="7">
    <name type="scientific">Cacopsylla melanoneura</name>
    <dbReference type="NCBI Taxonomy" id="428564"/>
    <lineage>
        <taxon>Eukaryota</taxon>
        <taxon>Metazoa</taxon>
        <taxon>Ecdysozoa</taxon>
        <taxon>Arthropoda</taxon>
        <taxon>Hexapoda</taxon>
        <taxon>Insecta</taxon>
        <taxon>Pterygota</taxon>
        <taxon>Neoptera</taxon>
        <taxon>Paraneoptera</taxon>
        <taxon>Hemiptera</taxon>
        <taxon>Sternorrhyncha</taxon>
        <taxon>Psylloidea</taxon>
        <taxon>Psyllidae</taxon>
        <taxon>Psyllinae</taxon>
        <taxon>Cacopsylla</taxon>
    </lineage>
</organism>
<feature type="transmembrane region" description="Helical" evidence="6">
    <location>
        <begin position="6"/>
        <end position="25"/>
    </location>
</feature>
<proteinExistence type="predicted"/>
<comment type="subcellular location">
    <subcellularLocation>
        <location evidence="1">Membrane</location>
        <topology evidence="1">Multi-pass membrane protein</topology>
    </subcellularLocation>
</comment>
<evidence type="ECO:0000256" key="2">
    <source>
        <dbReference type="ARBA" id="ARBA00013977"/>
    </source>
</evidence>
<dbReference type="EMBL" id="HBUF01037369">
    <property type="protein sequence ID" value="CAG6616932.1"/>
    <property type="molecule type" value="Transcribed_RNA"/>
</dbReference>
<sequence>MVPKLVALIVYGILMSIAYFGDNLVNSIEPRYYALRGISDSTLHCLVSVLTWVLVYYHSGSKCYVLPHLGLECLLAGVVGSIVDVDHFIVARTFSVQSAITHVSISRPFLHCTSLWIIITWLLSLFHHNLAILIFTSVVSHHIRDASRRGLWFYPLFSTPPLPTVFYLSLMLLLPVISSQCLRPFLNKNHSKDIFLV</sequence>
<protein>
    <recommendedName>
        <fullName evidence="2">Transmembrane protein 267</fullName>
    </recommendedName>
</protein>
<evidence type="ECO:0000256" key="5">
    <source>
        <dbReference type="ARBA" id="ARBA00023136"/>
    </source>
</evidence>
<dbReference type="EMBL" id="HBUF01199415">
    <property type="protein sequence ID" value="CAG6661357.1"/>
    <property type="molecule type" value="Transcribed_RNA"/>
</dbReference>
<dbReference type="EMBL" id="HBUF01199416">
    <property type="protein sequence ID" value="CAG6661358.1"/>
    <property type="molecule type" value="Transcribed_RNA"/>
</dbReference>